<reference evidence="1" key="1">
    <citation type="submission" date="2020-03" db="EMBL/GenBank/DDBJ databases">
        <authorList>
            <person name="Weist P."/>
        </authorList>
    </citation>
    <scope>NUCLEOTIDE SEQUENCE</scope>
</reference>
<keyword evidence="2" id="KW-1185">Reference proteome</keyword>
<comment type="caution">
    <text evidence="1">The sequence shown here is derived from an EMBL/GenBank/DDBJ whole genome shotgun (WGS) entry which is preliminary data.</text>
</comment>
<accession>A0A9N7VT21</accession>
<name>A0A9N7VT21_PLEPL</name>
<evidence type="ECO:0000313" key="1">
    <source>
        <dbReference type="EMBL" id="CAB1455180.1"/>
    </source>
</evidence>
<dbReference type="AlphaFoldDB" id="A0A9N7VT21"/>
<dbReference type="EMBL" id="CADEAL010004243">
    <property type="protein sequence ID" value="CAB1455180.1"/>
    <property type="molecule type" value="Genomic_DNA"/>
</dbReference>
<gene>
    <name evidence="1" type="ORF">PLEPLA_LOCUS42951</name>
</gene>
<evidence type="ECO:0000313" key="2">
    <source>
        <dbReference type="Proteomes" id="UP001153269"/>
    </source>
</evidence>
<protein>
    <submittedName>
        <fullName evidence="1">Uncharacterized protein</fullName>
    </submittedName>
</protein>
<proteinExistence type="predicted"/>
<dbReference type="Proteomes" id="UP001153269">
    <property type="component" value="Unassembled WGS sequence"/>
</dbReference>
<sequence>MAQLQLEASRSVGHPGHEPHTPAAPPHLALVWDSSADLAGWAVAQGLEWLAVRYQIFPILHAEVSLGKILNPGAPLLIEKGLHIDAYRDTRDRVDQLCFSDEKYKCVRQAVNGEPNVSDPSEL</sequence>
<organism evidence="1 2">
    <name type="scientific">Pleuronectes platessa</name>
    <name type="common">European plaice</name>
    <dbReference type="NCBI Taxonomy" id="8262"/>
    <lineage>
        <taxon>Eukaryota</taxon>
        <taxon>Metazoa</taxon>
        <taxon>Chordata</taxon>
        <taxon>Craniata</taxon>
        <taxon>Vertebrata</taxon>
        <taxon>Euteleostomi</taxon>
        <taxon>Actinopterygii</taxon>
        <taxon>Neopterygii</taxon>
        <taxon>Teleostei</taxon>
        <taxon>Neoteleostei</taxon>
        <taxon>Acanthomorphata</taxon>
        <taxon>Carangaria</taxon>
        <taxon>Pleuronectiformes</taxon>
        <taxon>Pleuronectoidei</taxon>
        <taxon>Pleuronectidae</taxon>
        <taxon>Pleuronectes</taxon>
    </lineage>
</organism>